<proteinExistence type="predicted"/>
<sequence length="232" mass="26137">MGETHEAAPLRALLLYYSYTGQSRTVLQAAGEVLRDNGFEVQEAAVELTDPRYAKPFARFPMRRVWPDMLSVLPAQVRRADARVAVPDVVREGGFDLVCIGSPTWWSTASLPIRSFLRSTDARKLLARRQFAVFVVCRDSWRGNLAAVRRLAEWQGGRYAGEIHLTYPGDQLRSMLSLTSYLGSGRYRARYAGVRIPVTNVQPEQLDRVRDFAADLAERTRAEVIACRANSM</sequence>
<keyword evidence="2" id="KW-1185">Reference proteome</keyword>
<dbReference type="RefSeq" id="WP_345000614.1">
    <property type="nucleotide sequence ID" value="NZ_BAABFR010000117.1"/>
</dbReference>
<organism evidence="1 2">
    <name type="scientific">Tsukamurella soli</name>
    <dbReference type="NCBI Taxonomy" id="644556"/>
    <lineage>
        <taxon>Bacteria</taxon>
        <taxon>Bacillati</taxon>
        <taxon>Actinomycetota</taxon>
        <taxon>Actinomycetes</taxon>
        <taxon>Mycobacteriales</taxon>
        <taxon>Tsukamurellaceae</taxon>
        <taxon>Tsukamurella</taxon>
    </lineage>
</organism>
<protein>
    <recommendedName>
        <fullName evidence="3">Flavodoxin</fullName>
    </recommendedName>
</protein>
<dbReference type="SUPFAM" id="SSF52218">
    <property type="entry name" value="Flavoproteins"/>
    <property type="match status" value="1"/>
</dbReference>
<dbReference type="EMBL" id="BAABFR010000117">
    <property type="protein sequence ID" value="GAA4404108.1"/>
    <property type="molecule type" value="Genomic_DNA"/>
</dbReference>
<dbReference type="Gene3D" id="3.40.50.360">
    <property type="match status" value="1"/>
</dbReference>
<reference evidence="2" key="1">
    <citation type="journal article" date="2019" name="Int. J. Syst. Evol. Microbiol.">
        <title>The Global Catalogue of Microorganisms (GCM) 10K type strain sequencing project: providing services to taxonomists for standard genome sequencing and annotation.</title>
        <authorList>
            <consortium name="The Broad Institute Genomics Platform"/>
            <consortium name="The Broad Institute Genome Sequencing Center for Infectious Disease"/>
            <person name="Wu L."/>
            <person name="Ma J."/>
        </authorList>
    </citation>
    <scope>NUCLEOTIDE SEQUENCE [LARGE SCALE GENOMIC DNA]</scope>
    <source>
        <strain evidence="2">JCM 17688</strain>
    </source>
</reference>
<accession>A0ABP8KD23</accession>
<dbReference type="Proteomes" id="UP001500635">
    <property type="component" value="Unassembled WGS sequence"/>
</dbReference>
<evidence type="ECO:0000313" key="2">
    <source>
        <dbReference type="Proteomes" id="UP001500635"/>
    </source>
</evidence>
<gene>
    <name evidence="1" type="ORF">GCM10023147_46260</name>
</gene>
<name>A0ABP8KD23_9ACTN</name>
<evidence type="ECO:0008006" key="3">
    <source>
        <dbReference type="Google" id="ProtNLM"/>
    </source>
</evidence>
<evidence type="ECO:0000313" key="1">
    <source>
        <dbReference type="EMBL" id="GAA4404108.1"/>
    </source>
</evidence>
<dbReference type="InterPro" id="IPR029039">
    <property type="entry name" value="Flavoprotein-like_sf"/>
</dbReference>
<comment type="caution">
    <text evidence="1">The sequence shown here is derived from an EMBL/GenBank/DDBJ whole genome shotgun (WGS) entry which is preliminary data.</text>
</comment>